<accession>A0A8S5LY83</accession>
<dbReference type="Pfam" id="PF14284">
    <property type="entry name" value="PcfJ"/>
    <property type="match status" value="1"/>
</dbReference>
<reference evidence="1" key="1">
    <citation type="journal article" date="2021" name="Proc. Natl. Acad. Sci. U.S.A.">
        <title>A Catalog of Tens of Thousands of Viruses from Human Metagenomes Reveals Hidden Associations with Chronic Diseases.</title>
        <authorList>
            <person name="Tisza M.J."/>
            <person name="Buck C.B."/>
        </authorList>
    </citation>
    <scope>NUCLEOTIDE SEQUENCE</scope>
    <source>
        <strain evidence="1">CtA995</strain>
    </source>
</reference>
<name>A0A8S5LY83_9CAUD</name>
<proteinExistence type="predicted"/>
<evidence type="ECO:0000313" key="1">
    <source>
        <dbReference type="EMBL" id="DAD74966.1"/>
    </source>
</evidence>
<protein>
    <submittedName>
        <fullName evidence="1">PcfJ like protein</fullName>
    </submittedName>
</protein>
<dbReference type="InterPro" id="IPR025586">
    <property type="entry name" value="PcfJ"/>
</dbReference>
<dbReference type="EMBL" id="BK014769">
    <property type="protein sequence ID" value="DAD74966.1"/>
    <property type="molecule type" value="Genomic_DNA"/>
</dbReference>
<organism evidence="1">
    <name type="scientific">Siphoviridae sp. ctA995</name>
    <dbReference type="NCBI Taxonomy" id="2826180"/>
    <lineage>
        <taxon>Viruses</taxon>
        <taxon>Duplodnaviria</taxon>
        <taxon>Heunggongvirae</taxon>
        <taxon>Uroviricota</taxon>
        <taxon>Caudoviricetes</taxon>
    </lineage>
</organism>
<sequence length="511" mass="59796">MIKNPEYLLENIPDITAENEEQIVQYFPQYAFYENKGRGRCDCFCTSCRCWHLNEPFSLAHNQIHICNHCGETVKAKALHYGRKKLERSRKFGFCFAQSGRLYIRFVTVYQRFSEDIYNENPVEMMPQYFFSNEYLYVYEKHAMQRFAYNWYGKSFYPMKTDGIIPSASQSLAWWGPSEKNLYSGWDSTVLLNLDVIADTDLRYSCADELLNRCTVQEILKWLNIYVRHNNAEYLIKGGFDRIADLLMNGQLKLNKIHWKENNLLKMLGCRKTDIHSFAEYDTNEIELYRNIIKEEPNIQNASGFISSLSKLGTFAVNEIHDAGVKYRQILKYGKNHQRVMLWKDYLDNCKRLPEGIEELMPAHLEQAHDRAVEKVAYYTNKAEAEMIAKRAKTLKPLLMDTQNLVMLAPETGEEIISEGKILKHCVGGYVNRHARGDTVILFIRHKASPSIPYFTIEVNPKSLTIVQCHGYKNERESNYKKPPEIVEFEQQYTKFLEDIKNVRNNSKRTA</sequence>